<dbReference type="EMBL" id="DRGM01000137">
    <property type="protein sequence ID" value="HEA17392.1"/>
    <property type="molecule type" value="Genomic_DNA"/>
</dbReference>
<name>A0A7V1GFG3_9GAMM</name>
<reference evidence="2" key="1">
    <citation type="journal article" date="2020" name="mSystems">
        <title>Genome- and Community-Level Interaction Insights into Carbon Utilization and Element Cycling Functions of Hydrothermarchaeota in Hydrothermal Sediment.</title>
        <authorList>
            <person name="Zhou Z."/>
            <person name="Liu Y."/>
            <person name="Xu W."/>
            <person name="Pan J."/>
            <person name="Luo Z.H."/>
            <person name="Li M."/>
        </authorList>
    </citation>
    <scope>NUCLEOTIDE SEQUENCE [LARGE SCALE GENOMIC DNA]</scope>
    <source>
        <strain evidence="2">HyVt-346</strain>
    </source>
</reference>
<accession>A0A7V1GFG3</accession>
<sequence length="87" mass="10139">MQVIQTILSVIAAIAAAVSSYFAYQAIIQNRRNVFLKDINELALVVNKLYLQFGYEWEGFKISNYQDERLKLLSSKYFVPKSYTMNF</sequence>
<feature type="transmembrane region" description="Helical" evidence="1">
    <location>
        <begin position="6"/>
        <end position="24"/>
    </location>
</feature>
<proteinExistence type="predicted"/>
<dbReference type="Proteomes" id="UP000886188">
    <property type="component" value="Unassembled WGS sequence"/>
</dbReference>
<comment type="caution">
    <text evidence="2">The sequence shown here is derived from an EMBL/GenBank/DDBJ whole genome shotgun (WGS) entry which is preliminary data.</text>
</comment>
<evidence type="ECO:0000313" key="2">
    <source>
        <dbReference type="EMBL" id="HEA17392.1"/>
    </source>
</evidence>
<protein>
    <submittedName>
        <fullName evidence="2">Uncharacterized protein</fullName>
    </submittedName>
</protein>
<keyword evidence="1" id="KW-1133">Transmembrane helix</keyword>
<evidence type="ECO:0000256" key="1">
    <source>
        <dbReference type="SAM" id="Phobius"/>
    </source>
</evidence>
<keyword evidence="1" id="KW-0472">Membrane</keyword>
<dbReference type="AlphaFoldDB" id="A0A7V1GFG3"/>
<organism evidence="2">
    <name type="scientific">Pseudoalteromonas prydzensis</name>
    <dbReference type="NCBI Taxonomy" id="182141"/>
    <lineage>
        <taxon>Bacteria</taxon>
        <taxon>Pseudomonadati</taxon>
        <taxon>Pseudomonadota</taxon>
        <taxon>Gammaproteobacteria</taxon>
        <taxon>Alteromonadales</taxon>
        <taxon>Pseudoalteromonadaceae</taxon>
        <taxon>Pseudoalteromonas</taxon>
    </lineage>
</organism>
<gene>
    <name evidence="2" type="ORF">ENH88_13280</name>
</gene>
<dbReference type="RefSeq" id="WP_304182766.1">
    <property type="nucleotide sequence ID" value="NZ_DRGM01000137.1"/>
</dbReference>
<keyword evidence="1" id="KW-0812">Transmembrane</keyword>